<dbReference type="PROSITE" id="PS51084">
    <property type="entry name" value="HIT_2"/>
    <property type="match status" value="1"/>
</dbReference>
<keyword evidence="5" id="KW-0378">Hydrolase</keyword>
<feature type="domain" description="HIT" evidence="4">
    <location>
        <begin position="43"/>
        <end position="146"/>
    </location>
</feature>
<dbReference type="InterPro" id="IPR036265">
    <property type="entry name" value="HIT-like_sf"/>
</dbReference>
<dbReference type="GO" id="GO:0016787">
    <property type="term" value="F:hydrolase activity"/>
    <property type="evidence" value="ECO:0007669"/>
    <property type="project" value="UniProtKB-KW"/>
</dbReference>
<feature type="active site" description="Tele-AMP-histidine intermediate" evidence="1">
    <location>
        <position position="132"/>
    </location>
</feature>
<comment type="caution">
    <text evidence="5">The sequence shown here is derived from an EMBL/GenBank/DDBJ whole genome shotgun (WGS) entry which is preliminary data.</text>
</comment>
<dbReference type="Proteomes" id="UP000625976">
    <property type="component" value="Unassembled WGS sequence"/>
</dbReference>
<dbReference type="PRINTS" id="PR00332">
    <property type="entry name" value="HISTRIAD"/>
</dbReference>
<reference evidence="5" key="2">
    <citation type="submission" date="2020-09" db="EMBL/GenBank/DDBJ databases">
        <authorList>
            <person name="Sun Q."/>
            <person name="Zhou Y."/>
        </authorList>
    </citation>
    <scope>NUCLEOTIDE SEQUENCE</scope>
    <source>
        <strain evidence="5">CGMCC 1.12751</strain>
    </source>
</reference>
<name>A0A917GCY5_9FLAO</name>
<dbReference type="Pfam" id="PF01230">
    <property type="entry name" value="HIT"/>
    <property type="match status" value="1"/>
</dbReference>
<evidence type="ECO:0000313" key="5">
    <source>
        <dbReference type="EMBL" id="GGG39174.1"/>
    </source>
</evidence>
<dbReference type="PANTHER" id="PTHR46648">
    <property type="entry name" value="HIT FAMILY PROTEIN 1"/>
    <property type="match status" value="1"/>
</dbReference>
<dbReference type="InterPro" id="IPR001310">
    <property type="entry name" value="Histidine_triad_HIT"/>
</dbReference>
<dbReference type="EMBL" id="BMFQ01000001">
    <property type="protein sequence ID" value="GGG39174.1"/>
    <property type="molecule type" value="Genomic_DNA"/>
</dbReference>
<dbReference type="InterPro" id="IPR011146">
    <property type="entry name" value="HIT-like"/>
</dbReference>
<evidence type="ECO:0000313" key="6">
    <source>
        <dbReference type="Proteomes" id="UP000625976"/>
    </source>
</evidence>
<dbReference type="SUPFAM" id="SSF54197">
    <property type="entry name" value="HIT-like"/>
    <property type="match status" value="1"/>
</dbReference>
<proteinExistence type="predicted"/>
<evidence type="ECO:0000256" key="3">
    <source>
        <dbReference type="PROSITE-ProRule" id="PRU00464"/>
    </source>
</evidence>
<organism evidence="5 6">
    <name type="scientific">Bizionia arctica</name>
    <dbReference type="NCBI Taxonomy" id="1495645"/>
    <lineage>
        <taxon>Bacteria</taxon>
        <taxon>Pseudomonadati</taxon>
        <taxon>Bacteroidota</taxon>
        <taxon>Flavobacteriia</taxon>
        <taxon>Flavobacteriales</taxon>
        <taxon>Flavobacteriaceae</taxon>
        <taxon>Bizionia</taxon>
    </lineage>
</organism>
<gene>
    <name evidence="5" type="ORF">GCM10010976_08650</name>
</gene>
<evidence type="ECO:0000256" key="2">
    <source>
        <dbReference type="PIRSR" id="PIRSR601310-3"/>
    </source>
</evidence>
<evidence type="ECO:0000259" key="4">
    <source>
        <dbReference type="PROSITE" id="PS51084"/>
    </source>
</evidence>
<accession>A0A917GCY5</accession>
<dbReference type="Gene3D" id="3.30.428.10">
    <property type="entry name" value="HIT-like"/>
    <property type="match status" value="1"/>
</dbReference>
<reference evidence="5" key="1">
    <citation type="journal article" date="2014" name="Int. J. Syst. Evol. Microbiol.">
        <title>Complete genome sequence of Corynebacterium casei LMG S-19264T (=DSM 44701T), isolated from a smear-ripened cheese.</title>
        <authorList>
            <consortium name="US DOE Joint Genome Institute (JGI-PGF)"/>
            <person name="Walter F."/>
            <person name="Albersmeier A."/>
            <person name="Kalinowski J."/>
            <person name="Ruckert C."/>
        </authorList>
    </citation>
    <scope>NUCLEOTIDE SEQUENCE</scope>
    <source>
        <strain evidence="5">CGMCC 1.12751</strain>
    </source>
</reference>
<dbReference type="PANTHER" id="PTHR46648:SF1">
    <property type="entry name" value="ADENOSINE 5'-MONOPHOSPHORAMIDASE HNT1"/>
    <property type="match status" value="1"/>
</dbReference>
<keyword evidence="6" id="KW-1185">Reference proteome</keyword>
<evidence type="ECO:0000256" key="1">
    <source>
        <dbReference type="PIRSR" id="PIRSR601310-1"/>
    </source>
</evidence>
<protein>
    <submittedName>
        <fullName evidence="5">Hydrolase</fullName>
    </submittedName>
</protein>
<dbReference type="GO" id="GO:0009117">
    <property type="term" value="P:nucleotide metabolic process"/>
    <property type="evidence" value="ECO:0007669"/>
    <property type="project" value="TreeGrafter"/>
</dbReference>
<sequence length="168" mass="18998">MVTERRPLSEVEVSRSEIITKKIPAKQESFYIYVNTSYSMASIFSKIISGEIPSYKIAETDDFLAFLDINPNAKGHTLCIPKKEVNKIFDLDEKTYLELMAFSRKIAIAIEKAIPCKRVGMTVVGLEVPHVHVHLIPLNSMEDIRFLNKTALTLSEFLNTAKAIKSHL</sequence>
<dbReference type="AlphaFoldDB" id="A0A917GCY5"/>
<feature type="short sequence motif" description="Histidine triad motif" evidence="2 3">
    <location>
        <begin position="130"/>
        <end position="134"/>
    </location>
</feature>